<comment type="caution">
    <text evidence="6">The sequence shown here is derived from an EMBL/GenBank/DDBJ whole genome shotgun (WGS) entry which is preliminary data.</text>
</comment>
<evidence type="ECO:0000313" key="6">
    <source>
        <dbReference type="EMBL" id="KAF6002582.1"/>
    </source>
</evidence>
<keyword evidence="2" id="KW-0479">Metal-binding</keyword>
<dbReference type="PANTHER" id="PTHR13848">
    <property type="entry name" value="PROTEIN YIPPEE-LIKE CG15309-RELATED"/>
    <property type="match status" value="1"/>
</dbReference>
<dbReference type="InterPro" id="IPR034751">
    <property type="entry name" value="Yippee"/>
</dbReference>
<dbReference type="InterPro" id="IPR039058">
    <property type="entry name" value="Yippee_fam"/>
</dbReference>
<accession>A0A7J7IHL7</accession>
<dbReference type="EMBL" id="VWRR01000010">
    <property type="protein sequence ID" value="KAF6002582.1"/>
    <property type="molecule type" value="Genomic_DNA"/>
</dbReference>
<evidence type="ECO:0000259" key="5">
    <source>
        <dbReference type="PROSITE" id="PS51792"/>
    </source>
</evidence>
<dbReference type="Pfam" id="PF03226">
    <property type="entry name" value="Yippee-Mis18"/>
    <property type="match status" value="1"/>
</dbReference>
<keyword evidence="3" id="KW-0862">Zinc</keyword>
<sequence>MGRVYQKYLCGSRIYSCATCNAHLALHEDVMSKSFQGRHGRAYLFANVVNVSVGPKENRMLITGLHTVADLHCTVCNTLLGWKYLEAFEQSQKYKENKFILEKNKMSKVDCE</sequence>
<proteinExistence type="inferred from homology"/>
<evidence type="ECO:0000256" key="1">
    <source>
        <dbReference type="ARBA" id="ARBA00005613"/>
    </source>
</evidence>
<dbReference type="OrthoDB" id="6407410at2759"/>
<evidence type="ECO:0000256" key="3">
    <source>
        <dbReference type="ARBA" id="ARBA00022833"/>
    </source>
</evidence>
<reference evidence="6 7" key="1">
    <citation type="journal article" date="2020" name="J. Phycol.">
        <title>Comparative genome analysis reveals Cyanidiococcus gen. nov., a new extremophilic red algal genus sister to Cyanidioschyzon (Cyanidioschyzonaceae, Rhodophyta).</title>
        <authorList>
            <person name="Liu S.-L."/>
            <person name="Chiang Y.-R."/>
            <person name="Yoon H.S."/>
            <person name="Fu H.-Y."/>
        </authorList>
    </citation>
    <scope>NUCLEOTIDE SEQUENCE [LARGE SCALE GENOMIC DNA]</scope>
    <source>
        <strain evidence="6 7">THAL066</strain>
    </source>
</reference>
<gene>
    <name evidence="6" type="primary">YPEL3</name>
    <name evidence="6" type="ORF">F1559_004515</name>
</gene>
<name>A0A7J7IHL7_9RHOD</name>
<dbReference type="Proteomes" id="UP000530660">
    <property type="component" value="Unassembled WGS sequence"/>
</dbReference>
<dbReference type="AlphaFoldDB" id="A0A7J7IHL7"/>
<feature type="domain" description="Yippee" evidence="5">
    <location>
        <begin position="13"/>
        <end position="110"/>
    </location>
</feature>
<dbReference type="PROSITE" id="PS51792">
    <property type="entry name" value="YIPPEE"/>
    <property type="match status" value="1"/>
</dbReference>
<keyword evidence="7" id="KW-1185">Reference proteome</keyword>
<organism evidence="6 7">
    <name type="scientific">Cyanidiococcus yangmingshanensis</name>
    <dbReference type="NCBI Taxonomy" id="2690220"/>
    <lineage>
        <taxon>Eukaryota</taxon>
        <taxon>Rhodophyta</taxon>
        <taxon>Bangiophyceae</taxon>
        <taxon>Cyanidiales</taxon>
        <taxon>Cyanidiaceae</taxon>
        <taxon>Cyanidiococcus</taxon>
    </lineage>
</organism>
<evidence type="ECO:0000256" key="4">
    <source>
        <dbReference type="RuleBase" id="RU110713"/>
    </source>
</evidence>
<evidence type="ECO:0000313" key="7">
    <source>
        <dbReference type="Proteomes" id="UP000530660"/>
    </source>
</evidence>
<dbReference type="InterPro" id="IPR004910">
    <property type="entry name" value="Yippee/Mis18/Cereblon"/>
</dbReference>
<protein>
    <recommendedName>
        <fullName evidence="4">Protein yippee-like</fullName>
    </recommendedName>
</protein>
<evidence type="ECO:0000256" key="2">
    <source>
        <dbReference type="ARBA" id="ARBA00022723"/>
    </source>
</evidence>
<dbReference type="GO" id="GO:0046872">
    <property type="term" value="F:metal ion binding"/>
    <property type="evidence" value="ECO:0007669"/>
    <property type="project" value="UniProtKB-KW"/>
</dbReference>
<comment type="similarity">
    <text evidence="1 4">Belongs to the yippee family.</text>
</comment>